<feature type="compositionally biased region" description="Low complexity" evidence="1">
    <location>
        <begin position="491"/>
        <end position="506"/>
    </location>
</feature>
<feature type="transmembrane region" description="Helical" evidence="2">
    <location>
        <begin position="755"/>
        <end position="775"/>
    </location>
</feature>
<protein>
    <submittedName>
        <fullName evidence="3">Uncharacterized protein</fullName>
    </submittedName>
</protein>
<comment type="caution">
    <text evidence="3">The sequence shown here is derived from an EMBL/GenBank/DDBJ whole genome shotgun (WGS) entry which is preliminary data.</text>
</comment>
<feature type="region of interest" description="Disordered" evidence="1">
    <location>
        <begin position="1"/>
        <end position="183"/>
    </location>
</feature>
<feature type="transmembrane region" description="Helical" evidence="2">
    <location>
        <begin position="543"/>
        <end position="566"/>
    </location>
</feature>
<feature type="transmembrane region" description="Helical" evidence="2">
    <location>
        <begin position="572"/>
        <end position="589"/>
    </location>
</feature>
<accession>A0A6G4U408</accession>
<feature type="transmembrane region" description="Helical" evidence="2">
    <location>
        <begin position="724"/>
        <end position="743"/>
    </location>
</feature>
<proteinExistence type="predicted"/>
<reference evidence="3 4" key="1">
    <citation type="submission" date="2020-02" db="EMBL/GenBank/DDBJ databases">
        <title>Whole-genome analyses of novel actinobacteria.</title>
        <authorList>
            <person name="Sahin N."/>
        </authorList>
    </citation>
    <scope>NUCLEOTIDE SEQUENCE [LARGE SCALE GENOMIC DNA]</scope>
    <source>
        <strain evidence="3 4">A7024</strain>
    </source>
</reference>
<evidence type="ECO:0000256" key="1">
    <source>
        <dbReference type="SAM" id="MobiDB-lite"/>
    </source>
</evidence>
<feature type="transmembrane region" description="Helical" evidence="2">
    <location>
        <begin position="601"/>
        <end position="618"/>
    </location>
</feature>
<feature type="transmembrane region" description="Helical" evidence="2">
    <location>
        <begin position="701"/>
        <end position="718"/>
    </location>
</feature>
<keyword evidence="2" id="KW-0472">Membrane</keyword>
<organism evidence="3 4">
    <name type="scientific">Streptomyces coryli</name>
    <dbReference type="NCBI Taxonomy" id="1128680"/>
    <lineage>
        <taxon>Bacteria</taxon>
        <taxon>Bacillati</taxon>
        <taxon>Actinomycetota</taxon>
        <taxon>Actinomycetes</taxon>
        <taxon>Kitasatosporales</taxon>
        <taxon>Streptomycetaceae</taxon>
        <taxon>Streptomyces</taxon>
    </lineage>
</organism>
<evidence type="ECO:0000313" key="4">
    <source>
        <dbReference type="Proteomes" id="UP000481583"/>
    </source>
</evidence>
<name>A0A6G4U408_9ACTN</name>
<feature type="transmembrane region" description="Helical" evidence="2">
    <location>
        <begin position="653"/>
        <end position="673"/>
    </location>
</feature>
<dbReference type="RefSeq" id="WP_165240128.1">
    <property type="nucleotide sequence ID" value="NZ_JAAKZV010000112.1"/>
</dbReference>
<dbReference type="EMBL" id="JAAKZV010000112">
    <property type="protein sequence ID" value="NGN66823.1"/>
    <property type="molecule type" value="Genomic_DNA"/>
</dbReference>
<feature type="compositionally biased region" description="Low complexity" evidence="1">
    <location>
        <begin position="351"/>
        <end position="368"/>
    </location>
</feature>
<dbReference type="Proteomes" id="UP000481583">
    <property type="component" value="Unassembled WGS sequence"/>
</dbReference>
<sequence>MSNEPHDPPYGGEQPYGYETPLPYEVAPEQQPHPHPHLHPHQGVPGQGMPAAPGDGYDVAGGQDPYATGPDSGAYITGLEGQPGWDAGVGPEPHAEAAYPPPVPEQGSPQPSEGAGYATGAFAGETAYLPHEAPGAGGGSFAETSYQSPVSADEAHGSASFPGASYQPHHDSPAAPAHVYPDAAGGAGSFTEAAYLPDGDGAQQHRPEGALDSGAFAAGTYQQPAQDDSFAAHQGPGVPATADPLASADPLGGGEPVWPEGWERPAQADDGPQTEIGAVLPDAPGSAPTGRRRRMPGGHQAAEPDAAETAYLPPVTNTGPTSAPTGRRRRQTPGGEPPHGVSPDGQSPVDGSPHSRSPHSLSPHGLSPDGPAPHGLSPDGRSPLDGSPLSQSPHGPSPTGPSPDGRSPLGGPPHGQSPHSPSPTGPSAAAVPDVAETAYLPPITDDSPAPDVASTAYLPPITDDTPPPPGVESGRPAGTATGHPGAPGPGHPSAGAPAAAGIAPPGSLRPDGEMGPPTLHGAPARRRPAPPASELRADGRSPIIWPGGQPAAVTAGIGLLLLLATAFDTRPGLAGVVAALQVVTAAGWFRLNGMWPARQGIALAAAGGITATASMLAFDRAQGPAVGLGALGAWSLVIIIVQLRNTTPSDDRLNSLTATVGATLFAVLAAGYLAAEPDAVITGAAAVSVATLVRAVPLPPITGPVVAALAAAAAGFAAGEITGLGTGGALLGLAAGCSALIGLRTASYDFPSRFVHMTAGVTLPLALATPAIYLLGRALA</sequence>
<dbReference type="AlphaFoldDB" id="A0A6G4U408"/>
<evidence type="ECO:0000256" key="2">
    <source>
        <dbReference type="SAM" id="Phobius"/>
    </source>
</evidence>
<feature type="compositionally biased region" description="Low complexity" evidence="1">
    <location>
        <begin position="402"/>
        <end position="419"/>
    </location>
</feature>
<keyword evidence="4" id="KW-1185">Reference proteome</keyword>
<feature type="region of interest" description="Disordered" evidence="1">
    <location>
        <begin position="227"/>
        <end position="543"/>
    </location>
</feature>
<gene>
    <name evidence="3" type="ORF">G5C51_23320</name>
</gene>
<feature type="transmembrane region" description="Helical" evidence="2">
    <location>
        <begin position="624"/>
        <end position="641"/>
    </location>
</feature>
<keyword evidence="2" id="KW-0812">Transmembrane</keyword>
<evidence type="ECO:0000313" key="3">
    <source>
        <dbReference type="EMBL" id="NGN66823.1"/>
    </source>
</evidence>
<keyword evidence="2" id="KW-1133">Transmembrane helix</keyword>